<dbReference type="PANTHER" id="PTHR22731">
    <property type="entry name" value="RIBONUCLEASES P/MRP PROTEIN SUBUNIT POP1"/>
    <property type="match status" value="1"/>
</dbReference>
<dbReference type="GO" id="GO:0005655">
    <property type="term" value="C:nucleolar ribonuclease P complex"/>
    <property type="evidence" value="ECO:0007669"/>
    <property type="project" value="InterPro"/>
</dbReference>
<dbReference type="STRING" id="6205.A0A0R3WIC7"/>
<dbReference type="PANTHER" id="PTHR22731:SF3">
    <property type="entry name" value="RIBONUCLEASES P_MRP PROTEIN SUBUNIT POP1"/>
    <property type="match status" value="1"/>
</dbReference>
<evidence type="ECO:0000259" key="2">
    <source>
        <dbReference type="Pfam" id="PF06978"/>
    </source>
</evidence>
<evidence type="ECO:0000256" key="1">
    <source>
        <dbReference type="SAM" id="Phobius"/>
    </source>
</evidence>
<evidence type="ECO:0000313" key="4">
    <source>
        <dbReference type="EMBL" id="VDM16282.1"/>
    </source>
</evidence>
<keyword evidence="1" id="KW-0472">Membrane</keyword>
<protein>
    <submittedName>
        <fullName evidence="6">Ribonucleases P/MRP protein subunit POP1</fullName>
    </submittedName>
</protein>
<dbReference type="InterPro" id="IPR055079">
    <property type="entry name" value="POP1_C"/>
</dbReference>
<dbReference type="GO" id="GO:0001682">
    <property type="term" value="P:tRNA 5'-leader removal"/>
    <property type="evidence" value="ECO:0007669"/>
    <property type="project" value="InterPro"/>
</dbReference>
<feature type="domain" description="POP1 C-terminal" evidence="3">
    <location>
        <begin position="692"/>
        <end position="764"/>
    </location>
</feature>
<keyword evidence="1" id="KW-0812">Transmembrane</keyword>
<evidence type="ECO:0000313" key="5">
    <source>
        <dbReference type="Proteomes" id="UP000274429"/>
    </source>
</evidence>
<keyword evidence="1" id="KW-1133">Transmembrane helix</keyword>
<dbReference type="EMBL" id="UYWX01000027">
    <property type="protein sequence ID" value="VDM16282.1"/>
    <property type="molecule type" value="Genomic_DNA"/>
</dbReference>
<dbReference type="GO" id="GO:0000172">
    <property type="term" value="C:ribonuclease MRP complex"/>
    <property type="evidence" value="ECO:0007669"/>
    <property type="project" value="InterPro"/>
</dbReference>
<evidence type="ECO:0000313" key="6">
    <source>
        <dbReference type="WBParaSite" id="TTAC_0000034401-mRNA-1"/>
    </source>
</evidence>
<dbReference type="Pfam" id="PF22770">
    <property type="entry name" value="POP1_C"/>
    <property type="match status" value="1"/>
</dbReference>
<reference evidence="6" key="1">
    <citation type="submission" date="2017-02" db="UniProtKB">
        <authorList>
            <consortium name="WormBaseParasite"/>
        </authorList>
    </citation>
    <scope>IDENTIFICATION</scope>
</reference>
<dbReference type="Proteomes" id="UP000274429">
    <property type="component" value="Unassembled WGS sequence"/>
</dbReference>
<keyword evidence="5" id="KW-1185">Reference proteome</keyword>
<feature type="transmembrane region" description="Helical" evidence="1">
    <location>
        <begin position="711"/>
        <end position="731"/>
    </location>
</feature>
<evidence type="ECO:0000259" key="3">
    <source>
        <dbReference type="Pfam" id="PF22770"/>
    </source>
</evidence>
<dbReference type="OrthoDB" id="442863at2759"/>
<dbReference type="InterPro" id="IPR039182">
    <property type="entry name" value="Pop1"/>
</dbReference>
<dbReference type="WBParaSite" id="TTAC_0000034401-mRNA-1">
    <property type="protein sequence ID" value="TTAC_0000034401-mRNA-1"/>
    <property type="gene ID" value="TTAC_0000034401"/>
</dbReference>
<dbReference type="InterPro" id="IPR009723">
    <property type="entry name" value="Pop1_N"/>
</dbReference>
<name>A0A0R3WIC7_HYDTA</name>
<gene>
    <name evidence="4" type="ORF">TTAC_LOCUS345</name>
</gene>
<organism evidence="6">
    <name type="scientific">Hydatigena taeniaeformis</name>
    <name type="common">Feline tapeworm</name>
    <name type="synonym">Taenia taeniaeformis</name>
    <dbReference type="NCBI Taxonomy" id="6205"/>
    <lineage>
        <taxon>Eukaryota</taxon>
        <taxon>Metazoa</taxon>
        <taxon>Spiralia</taxon>
        <taxon>Lophotrochozoa</taxon>
        <taxon>Platyhelminthes</taxon>
        <taxon>Cestoda</taxon>
        <taxon>Eucestoda</taxon>
        <taxon>Cyclophyllidea</taxon>
        <taxon>Taeniidae</taxon>
        <taxon>Hydatigera</taxon>
    </lineage>
</organism>
<dbReference type="AlphaFoldDB" id="A0A0R3WIC7"/>
<reference evidence="4 5" key="2">
    <citation type="submission" date="2018-11" db="EMBL/GenBank/DDBJ databases">
        <authorList>
            <consortium name="Pathogen Informatics"/>
        </authorList>
    </citation>
    <scope>NUCLEOTIDE SEQUENCE [LARGE SCALE GENOMIC DNA]</scope>
</reference>
<feature type="domain" description="Pop1 N-terminal" evidence="2">
    <location>
        <begin position="31"/>
        <end position="113"/>
    </location>
</feature>
<dbReference type="Pfam" id="PF06978">
    <property type="entry name" value="POP1_N"/>
    <property type="match status" value="2"/>
</dbReference>
<accession>A0A0R3WIC7</accession>
<proteinExistence type="predicted"/>
<feature type="domain" description="Pop1 N-terminal" evidence="2">
    <location>
        <begin position="130"/>
        <end position="187"/>
    </location>
</feature>
<sequence>MNFCKTTDCNLDCGNGDDEAVSPDVDVLRLLAARSAEMMACEASLHVATARAIAPLQRLPVRLRRRAASHQLRRLPRRLHLGLSQTVSQKLVKQAKRCRRYRRRSQRLMALATRRVLTPTGGGEGDGRIRWIPTALWHAKRFHMVENWGWRLPFAPTDKMFKALQRATTDRCMLLDHGYLSCFSLSGACNLLKICVEETTLPFFVSCIGIDLPSDASSSTSFHESVGLLCSEAIPTQRLMGVARLPNISRSILGPVRILWGPASQNDDGHRCSTVWFWLHPSVSSDAWKLLTSLDYISTGSDGSRASLKLVDCTGHLCRMKLIGPFAHQVLADIVKPPPSLPTHSTFTTGEWALWEALSGESFTCVDFWLLPKRRTLNDHAPLTAFRPLLKLHNRNWLIQMPNEGESTTQLRPSFVSKCLTLGELTKLRHDHCDAEFGAFLIQSFSSPEPCCSSETGIPILLIQNGTPSLASQKSQCVGWDVVLPRKLLKPSGTMSPPQESGLMTAPRVDTSAPRDFVVACTYRGVRVGGLRDQLRWAILTTEAAGRIDAFPYALWPDTPAACCITDTNDHLKIERDSNGQLTSDAKRRARIRFRCAAPMSKDWLQLLEPVSPRTEGEGFFVLRDKALLVLVVRRLLSGDPRARHLTVEHLSRYDPRLSRALIMVKLEVTSRGVPEARAEVFAPLITDDPSLGPISDKTQRTLLGYVDEGAYAFSHGFCIAIGFISLAVVCSMPSRERSSKGLQTVLFRSLKSGDLYGAKMTLIV</sequence>